<feature type="domain" description="Glutaredoxin" evidence="8">
    <location>
        <begin position="53"/>
        <end position="117"/>
    </location>
</feature>
<dbReference type="GO" id="GO:0046872">
    <property type="term" value="F:metal ion binding"/>
    <property type="evidence" value="ECO:0007669"/>
    <property type="project" value="UniProtKB-KW"/>
</dbReference>
<evidence type="ECO:0000313" key="9">
    <source>
        <dbReference type="Ensembl" id="ENSCSAVP00000003551.1"/>
    </source>
</evidence>
<protein>
    <recommendedName>
        <fullName evidence="6">Glutaredoxin-related protein 5, mitochondrial</fullName>
    </recommendedName>
    <alternativeName>
        <fullName evidence="7">Monothiol glutaredoxin-5</fullName>
    </alternativeName>
</protein>
<dbReference type="AlphaFoldDB" id="H2YE03"/>
<dbReference type="FunFam" id="3.40.30.10:FF:000005">
    <property type="entry name" value="Glutaredoxin 5"/>
    <property type="match status" value="1"/>
</dbReference>
<dbReference type="InterPro" id="IPR002109">
    <property type="entry name" value="Glutaredoxin"/>
</dbReference>
<name>H2YE03_CIOSA</name>
<evidence type="ECO:0000256" key="6">
    <source>
        <dbReference type="ARBA" id="ARBA00067456"/>
    </source>
</evidence>
<evidence type="ECO:0000256" key="4">
    <source>
        <dbReference type="ARBA" id="ARBA00023014"/>
    </source>
</evidence>
<dbReference type="GO" id="GO:0005759">
    <property type="term" value="C:mitochondrial matrix"/>
    <property type="evidence" value="ECO:0007669"/>
    <property type="project" value="TreeGrafter"/>
</dbReference>
<reference evidence="9" key="2">
    <citation type="submission" date="2025-08" db="UniProtKB">
        <authorList>
            <consortium name="Ensembl"/>
        </authorList>
    </citation>
    <scope>IDENTIFICATION</scope>
</reference>
<dbReference type="PROSITE" id="PS51354">
    <property type="entry name" value="GLUTAREDOXIN_2"/>
    <property type="match status" value="1"/>
</dbReference>
<dbReference type="InterPro" id="IPR036249">
    <property type="entry name" value="Thioredoxin-like_sf"/>
</dbReference>
<evidence type="ECO:0000256" key="1">
    <source>
        <dbReference type="ARBA" id="ARBA00022714"/>
    </source>
</evidence>
<evidence type="ECO:0000256" key="3">
    <source>
        <dbReference type="ARBA" id="ARBA00023004"/>
    </source>
</evidence>
<dbReference type="PANTHER" id="PTHR10293">
    <property type="entry name" value="GLUTAREDOXIN FAMILY MEMBER"/>
    <property type="match status" value="1"/>
</dbReference>
<dbReference type="NCBIfam" id="TIGR00365">
    <property type="entry name" value="Grx4 family monothiol glutaredoxin"/>
    <property type="match status" value="1"/>
</dbReference>
<dbReference type="InterPro" id="IPR033658">
    <property type="entry name" value="GRX_PICOT-like"/>
</dbReference>
<evidence type="ECO:0000256" key="5">
    <source>
        <dbReference type="ARBA" id="ARBA00023284"/>
    </source>
</evidence>
<keyword evidence="2" id="KW-0479">Metal-binding</keyword>
<dbReference type="FunCoup" id="H2YE03">
    <property type="interactions" value="208"/>
</dbReference>
<dbReference type="GO" id="GO:0016226">
    <property type="term" value="P:iron-sulfur cluster assembly"/>
    <property type="evidence" value="ECO:0007669"/>
    <property type="project" value="Ensembl"/>
</dbReference>
<proteinExistence type="predicted"/>
<organism evidence="9 10">
    <name type="scientific">Ciona savignyi</name>
    <name type="common">Pacific transparent sea squirt</name>
    <dbReference type="NCBI Taxonomy" id="51511"/>
    <lineage>
        <taxon>Eukaryota</taxon>
        <taxon>Metazoa</taxon>
        <taxon>Chordata</taxon>
        <taxon>Tunicata</taxon>
        <taxon>Ascidiacea</taxon>
        <taxon>Phlebobranchia</taxon>
        <taxon>Cionidae</taxon>
        <taxon>Ciona</taxon>
    </lineage>
</organism>
<evidence type="ECO:0000256" key="7">
    <source>
        <dbReference type="ARBA" id="ARBA00076083"/>
    </source>
</evidence>
<dbReference type="Gene3D" id="3.40.30.10">
    <property type="entry name" value="Glutaredoxin"/>
    <property type="match status" value="1"/>
</dbReference>
<dbReference type="Pfam" id="PF00462">
    <property type="entry name" value="Glutaredoxin"/>
    <property type="match status" value="1"/>
</dbReference>
<reference evidence="10" key="1">
    <citation type="submission" date="2003-08" db="EMBL/GenBank/DDBJ databases">
        <authorList>
            <person name="Birren B."/>
            <person name="Nusbaum C."/>
            <person name="Abebe A."/>
            <person name="Abouelleil A."/>
            <person name="Adekoya E."/>
            <person name="Ait-zahra M."/>
            <person name="Allen N."/>
            <person name="Allen T."/>
            <person name="An P."/>
            <person name="Anderson M."/>
            <person name="Anderson S."/>
            <person name="Arachchi H."/>
            <person name="Armbruster J."/>
            <person name="Bachantsang P."/>
            <person name="Baldwin J."/>
            <person name="Barry A."/>
            <person name="Bayul T."/>
            <person name="Blitshsteyn B."/>
            <person name="Bloom T."/>
            <person name="Blye J."/>
            <person name="Boguslavskiy L."/>
            <person name="Borowsky M."/>
            <person name="Boukhgalter B."/>
            <person name="Brunache A."/>
            <person name="Butler J."/>
            <person name="Calixte N."/>
            <person name="Calvo S."/>
            <person name="Camarata J."/>
            <person name="Campo K."/>
            <person name="Chang J."/>
            <person name="Cheshatsang Y."/>
            <person name="Citroen M."/>
            <person name="Collymore A."/>
            <person name="Considine T."/>
            <person name="Cook A."/>
            <person name="Cooke P."/>
            <person name="Corum B."/>
            <person name="Cuomo C."/>
            <person name="David R."/>
            <person name="Dawoe T."/>
            <person name="Degray S."/>
            <person name="Dodge S."/>
            <person name="Dooley K."/>
            <person name="Dorje P."/>
            <person name="Dorjee K."/>
            <person name="Dorris L."/>
            <person name="Duffey N."/>
            <person name="Dupes A."/>
            <person name="Elkins T."/>
            <person name="Engels R."/>
            <person name="Erickson J."/>
            <person name="Farina A."/>
            <person name="Faro S."/>
            <person name="Ferreira P."/>
            <person name="Fischer H."/>
            <person name="Fitzgerald M."/>
            <person name="Foley K."/>
            <person name="Gage D."/>
            <person name="Galagan J."/>
            <person name="Gearin G."/>
            <person name="Gnerre S."/>
            <person name="Gnirke A."/>
            <person name="Goyette A."/>
            <person name="Graham J."/>
            <person name="Grandbois E."/>
            <person name="Gyaltsen K."/>
            <person name="Hafez N."/>
            <person name="Hagopian D."/>
            <person name="Hagos B."/>
            <person name="Hall J."/>
            <person name="Hatcher B."/>
            <person name="Heller A."/>
            <person name="Higgins H."/>
            <person name="Honan T."/>
            <person name="Horn A."/>
            <person name="Houde N."/>
            <person name="Hughes L."/>
            <person name="Hulme W."/>
            <person name="Husby E."/>
            <person name="Iliev I."/>
            <person name="Jaffe D."/>
            <person name="Jones C."/>
            <person name="Kamal M."/>
            <person name="Kamat A."/>
            <person name="Kamvysselis M."/>
            <person name="Karlsson E."/>
            <person name="Kells C."/>
            <person name="Kieu A."/>
            <person name="Kisner P."/>
            <person name="Kodira C."/>
            <person name="Kulbokas E."/>
            <person name="Labutti K."/>
            <person name="Lama D."/>
            <person name="Landers T."/>
            <person name="Leger J."/>
            <person name="Levine S."/>
            <person name="Lewis D."/>
            <person name="Lewis T."/>
            <person name="Lindblad-toh K."/>
            <person name="Liu X."/>
            <person name="Lokyitsang T."/>
            <person name="Lokyitsang Y."/>
            <person name="Lucien O."/>
            <person name="Lui A."/>
            <person name="Ma L.J."/>
            <person name="Mabbitt R."/>
            <person name="Macdonald J."/>
            <person name="Maclean C."/>
            <person name="Major J."/>
            <person name="Manning J."/>
            <person name="Marabella R."/>
            <person name="Maru K."/>
            <person name="Matthews C."/>
            <person name="Mauceli E."/>
            <person name="Mccarthy M."/>
            <person name="Mcdonough S."/>
            <person name="Mcghee T."/>
            <person name="Meldrim J."/>
            <person name="Meneus L."/>
            <person name="Mesirov J."/>
            <person name="Mihalev A."/>
            <person name="Mihova T."/>
            <person name="Mikkelsen T."/>
            <person name="Mlenga V."/>
            <person name="Moru K."/>
            <person name="Mozes J."/>
            <person name="Mulrain L."/>
            <person name="Munson G."/>
            <person name="Naylor J."/>
            <person name="Newes C."/>
            <person name="Nguyen C."/>
            <person name="Nguyen N."/>
            <person name="Nguyen T."/>
            <person name="Nicol R."/>
            <person name="Nielsen C."/>
            <person name="Nizzari M."/>
            <person name="Norbu C."/>
            <person name="Norbu N."/>
            <person name="O'donnell P."/>
            <person name="Okoawo O."/>
            <person name="O'leary S."/>
            <person name="Omotosho B."/>
            <person name="O'neill K."/>
            <person name="Osman S."/>
            <person name="Parker S."/>
            <person name="Perrin D."/>
            <person name="Phunkhang P."/>
            <person name="Piqani B."/>
            <person name="Purcell S."/>
            <person name="Rachupka T."/>
            <person name="Ramasamy U."/>
            <person name="Rameau R."/>
            <person name="Ray V."/>
            <person name="Raymond C."/>
            <person name="Retta R."/>
            <person name="Richardson S."/>
            <person name="Rise C."/>
            <person name="Rodriguez J."/>
            <person name="Rogers J."/>
            <person name="Rogov P."/>
            <person name="Rutman M."/>
            <person name="Schupbach R."/>
            <person name="Seaman C."/>
            <person name="Settipalli S."/>
            <person name="Sharpe T."/>
            <person name="Sheridan J."/>
            <person name="Sherpa N."/>
            <person name="Shi J."/>
            <person name="Smirnov S."/>
            <person name="Smith C."/>
            <person name="Sougnez C."/>
            <person name="Spencer B."/>
            <person name="Stalker J."/>
            <person name="Stange-thomann N."/>
            <person name="Stavropoulos S."/>
            <person name="Stetson K."/>
            <person name="Stone C."/>
            <person name="Stone S."/>
            <person name="Stubbs M."/>
            <person name="Talamas J."/>
            <person name="Tchuinga P."/>
            <person name="Tenzing P."/>
            <person name="Tesfaye S."/>
            <person name="Theodore J."/>
            <person name="Thoulutsang Y."/>
            <person name="Topham K."/>
            <person name="Towey S."/>
            <person name="Tsamla T."/>
            <person name="Tsomo N."/>
            <person name="Vallee D."/>
            <person name="Vassiliev H."/>
            <person name="Venkataraman V."/>
            <person name="Vinson J."/>
            <person name="Vo A."/>
            <person name="Wade C."/>
            <person name="Wang S."/>
            <person name="Wangchuk T."/>
            <person name="Wangdi T."/>
            <person name="Whittaker C."/>
            <person name="Wilkinson J."/>
            <person name="Wu Y."/>
            <person name="Wyman D."/>
            <person name="Yadav S."/>
            <person name="Yang S."/>
            <person name="Yang X."/>
            <person name="Yeager S."/>
            <person name="Yee E."/>
            <person name="Young G."/>
            <person name="Zainoun J."/>
            <person name="Zembeck L."/>
            <person name="Zimmer A."/>
            <person name="Zody M."/>
            <person name="Lander E."/>
        </authorList>
    </citation>
    <scope>NUCLEOTIDE SEQUENCE [LARGE SCALE GENOMIC DNA]</scope>
</reference>
<dbReference type="GO" id="GO:0051537">
    <property type="term" value="F:2 iron, 2 sulfur cluster binding"/>
    <property type="evidence" value="ECO:0007669"/>
    <property type="project" value="UniProtKB-KW"/>
</dbReference>
<dbReference type="InterPro" id="IPR004480">
    <property type="entry name" value="Monothiol_GRX-rel"/>
</dbReference>
<keyword evidence="3" id="KW-0408">Iron</keyword>
<dbReference type="STRING" id="51511.ENSCSAVP00000003551"/>
<evidence type="ECO:0000313" key="10">
    <source>
        <dbReference type="Proteomes" id="UP000007875"/>
    </source>
</evidence>
<evidence type="ECO:0000259" key="8">
    <source>
        <dbReference type="Pfam" id="PF00462"/>
    </source>
</evidence>
<keyword evidence="10" id="KW-1185">Reference proteome</keyword>
<dbReference type="Proteomes" id="UP000007875">
    <property type="component" value="Unassembled WGS sequence"/>
</dbReference>
<sequence length="151" mass="17092">INTFQYQSTICIKPSATLIKNGYLSLNMWRKFATNIDSGSKENIQSLVDKNKVVIFMKGIPEKPMCGFSNAVVQIMRMHGVEYDSYNVLEDDSLRAGIKEFSDWPTIPQVYMNGQFVGGCDILLQMHQSGDLIEEFKTVGIRSALLDKEQE</sequence>
<dbReference type="InParanoid" id="H2YE03"/>
<keyword evidence="4" id="KW-0411">Iron-sulfur</keyword>
<keyword evidence="5" id="KW-0676">Redox-active center</keyword>
<dbReference type="PANTHER" id="PTHR10293:SF16">
    <property type="entry name" value="GLUTAREDOXIN-RELATED PROTEIN 5, MITOCHONDRIAL"/>
    <property type="match status" value="1"/>
</dbReference>
<dbReference type="OMA" id="TKLMPQC"/>
<dbReference type="GeneTree" id="ENSGT00550000075082"/>
<dbReference type="GO" id="GO:0030097">
    <property type="term" value="P:hemopoiesis"/>
    <property type="evidence" value="ECO:0007669"/>
    <property type="project" value="Ensembl"/>
</dbReference>
<reference evidence="9" key="3">
    <citation type="submission" date="2025-09" db="UniProtKB">
        <authorList>
            <consortium name="Ensembl"/>
        </authorList>
    </citation>
    <scope>IDENTIFICATION</scope>
</reference>
<dbReference type="CDD" id="cd03028">
    <property type="entry name" value="GRX_PICOT_like"/>
    <property type="match status" value="1"/>
</dbReference>
<evidence type="ECO:0000256" key="2">
    <source>
        <dbReference type="ARBA" id="ARBA00022723"/>
    </source>
</evidence>
<accession>H2YE03</accession>
<dbReference type="SUPFAM" id="SSF52833">
    <property type="entry name" value="Thioredoxin-like"/>
    <property type="match status" value="1"/>
</dbReference>
<dbReference type="HOGENOM" id="CLU_026126_2_0_1"/>
<dbReference type="Ensembl" id="ENSCSAVT00000003606.1">
    <property type="protein sequence ID" value="ENSCSAVP00000003551.1"/>
    <property type="gene ID" value="ENSCSAVG00000002109.1"/>
</dbReference>
<keyword evidence="1" id="KW-0001">2Fe-2S</keyword>
<dbReference type="eggNOG" id="KOG0911">
    <property type="taxonomic scope" value="Eukaryota"/>
</dbReference>